<dbReference type="EMBL" id="CAJNIZ010043326">
    <property type="protein sequence ID" value="CAE7657332.1"/>
    <property type="molecule type" value="Genomic_DNA"/>
</dbReference>
<feature type="region of interest" description="Disordered" evidence="1">
    <location>
        <begin position="244"/>
        <end position="291"/>
    </location>
</feature>
<keyword evidence="3" id="KW-1185">Reference proteome</keyword>
<dbReference type="Proteomes" id="UP000649617">
    <property type="component" value="Unassembled WGS sequence"/>
</dbReference>
<feature type="compositionally biased region" description="Polar residues" evidence="1">
    <location>
        <begin position="272"/>
        <end position="291"/>
    </location>
</feature>
<gene>
    <name evidence="2" type="ORF">SPIL2461_LOCUS17703</name>
</gene>
<dbReference type="OrthoDB" id="410919at2759"/>
<protein>
    <submittedName>
        <fullName evidence="2">Uncharacterized protein</fullName>
    </submittedName>
</protein>
<organism evidence="2 3">
    <name type="scientific">Symbiodinium pilosum</name>
    <name type="common">Dinoflagellate</name>
    <dbReference type="NCBI Taxonomy" id="2952"/>
    <lineage>
        <taxon>Eukaryota</taxon>
        <taxon>Sar</taxon>
        <taxon>Alveolata</taxon>
        <taxon>Dinophyceae</taxon>
        <taxon>Suessiales</taxon>
        <taxon>Symbiodiniaceae</taxon>
        <taxon>Symbiodinium</taxon>
    </lineage>
</organism>
<evidence type="ECO:0000313" key="3">
    <source>
        <dbReference type="Proteomes" id="UP000649617"/>
    </source>
</evidence>
<accession>A0A812VT78</accession>
<name>A0A812VT78_SYMPI</name>
<evidence type="ECO:0000256" key="1">
    <source>
        <dbReference type="SAM" id="MobiDB-lite"/>
    </source>
</evidence>
<evidence type="ECO:0000313" key="2">
    <source>
        <dbReference type="EMBL" id="CAE7657332.1"/>
    </source>
</evidence>
<dbReference type="AlphaFoldDB" id="A0A812VT78"/>
<sequence length="350" mass="38016">MAAASWVAFFDVQAASRAVCILPAHEAHADGEWKPPGRALKLDPSAGRLALRRRFTSAEPCKGKQLYIRIFFHDEGVESEHWFGIASKHGTCTFGVSSKCDQFMTTNGTCPSASGTQVFQVGTPAGINRSKGWHIFEALFAENMVTLSIDGKGVFAGMAKGARQSAEDHLWIVAQTGAPAFWAAPEAFQIPSACMLPSWRLGRIRCPSDKQTGPWEVRSEEFGQWMDDSDGQLWYVTDECSPDVTSLPGSRESADVASVSSPEPTAAAPESKQATKQQRQTGKSPSQPALQSHMMSNLEFVVRCGGELQKLNSSACQRSIPWLPPFARVARRYASPAPLARASSRPSTSH</sequence>
<proteinExistence type="predicted"/>
<comment type="caution">
    <text evidence="2">The sequence shown here is derived from an EMBL/GenBank/DDBJ whole genome shotgun (WGS) entry which is preliminary data.</text>
</comment>
<reference evidence="2" key="1">
    <citation type="submission" date="2021-02" db="EMBL/GenBank/DDBJ databases">
        <authorList>
            <person name="Dougan E. K."/>
            <person name="Rhodes N."/>
            <person name="Thang M."/>
            <person name="Chan C."/>
        </authorList>
    </citation>
    <scope>NUCLEOTIDE SEQUENCE</scope>
</reference>